<proteinExistence type="predicted"/>
<reference evidence="1" key="1">
    <citation type="journal article" date="2021" name="Proc. Natl. Acad. Sci. U.S.A.">
        <title>A Catalog of Tens of Thousands of Viruses from Human Metagenomes Reveals Hidden Associations with Chronic Diseases.</title>
        <authorList>
            <person name="Tisza M.J."/>
            <person name="Buck C.B."/>
        </authorList>
    </citation>
    <scope>NUCLEOTIDE SEQUENCE</scope>
    <source>
        <strain evidence="1">CtpoI7</strain>
    </source>
</reference>
<name>A0A8S5P9B5_9CAUD</name>
<organism evidence="1">
    <name type="scientific">Siphoviridae sp. ctpoI7</name>
    <dbReference type="NCBI Taxonomy" id="2825678"/>
    <lineage>
        <taxon>Viruses</taxon>
        <taxon>Duplodnaviria</taxon>
        <taxon>Heunggongvirae</taxon>
        <taxon>Uroviricota</taxon>
        <taxon>Caudoviricetes</taxon>
    </lineage>
</organism>
<protein>
    <submittedName>
        <fullName evidence="1">Uncharacterized protein</fullName>
    </submittedName>
</protein>
<accession>A0A8S5P9B5</accession>
<evidence type="ECO:0000313" key="1">
    <source>
        <dbReference type="EMBL" id="DAE03570.1"/>
    </source>
</evidence>
<dbReference type="EMBL" id="BK015368">
    <property type="protein sequence ID" value="DAE03570.1"/>
    <property type="molecule type" value="Genomic_DNA"/>
</dbReference>
<sequence length="61" mass="7319">MKTNKCSEHTFPIIRTGKHLKNSIKSTFCQSTFVLHRVQNVLYMLKNRRIRALNFLYIKIH</sequence>